<evidence type="ECO:0000313" key="3">
    <source>
        <dbReference type="EMBL" id="MCF2533716.1"/>
    </source>
</evidence>
<evidence type="ECO:0000256" key="1">
    <source>
        <dbReference type="SAM" id="MobiDB-lite"/>
    </source>
</evidence>
<comment type="caution">
    <text evidence="3">The sequence shown here is derived from an EMBL/GenBank/DDBJ whole genome shotgun (WGS) entry which is preliminary data.</text>
</comment>
<name>A0AA41U567_9ACTN</name>
<accession>A0AA41U567</accession>
<evidence type="ECO:0000313" key="4">
    <source>
        <dbReference type="Proteomes" id="UP001165378"/>
    </source>
</evidence>
<proteinExistence type="predicted"/>
<gene>
    <name evidence="3" type="ORF">LZ495_41750</name>
</gene>
<dbReference type="CDD" id="cd04859">
    <property type="entry name" value="Prim_Pol"/>
    <property type="match status" value="1"/>
</dbReference>
<feature type="region of interest" description="Disordered" evidence="1">
    <location>
        <begin position="266"/>
        <end position="295"/>
    </location>
</feature>
<reference evidence="3" key="1">
    <citation type="submission" date="2022-01" db="EMBL/GenBank/DDBJ databases">
        <title>Genome-Based Taxonomic Classification of the Phylum Actinobacteria.</title>
        <authorList>
            <person name="Gao Y."/>
        </authorList>
    </citation>
    <scope>NUCLEOTIDE SEQUENCE</scope>
    <source>
        <strain evidence="3">KLBMP 8922</strain>
    </source>
</reference>
<dbReference type="SMART" id="SM00943">
    <property type="entry name" value="Prim-Pol"/>
    <property type="match status" value="1"/>
</dbReference>
<dbReference type="Gene3D" id="3.30.720.160">
    <property type="entry name" value="Bifunctional DNA primase/polymerase, N-terminal"/>
    <property type="match status" value="1"/>
</dbReference>
<dbReference type="EMBL" id="JAKFHA010000057">
    <property type="protein sequence ID" value="MCF2533716.1"/>
    <property type="molecule type" value="Genomic_DNA"/>
</dbReference>
<protein>
    <submittedName>
        <fullName evidence="3">Bifunctional DNA primase/polymerase</fullName>
    </submittedName>
</protein>
<feature type="domain" description="DNA primase/polymerase bifunctional N-terminal" evidence="2">
    <location>
        <begin position="13"/>
        <end position="185"/>
    </location>
</feature>
<organism evidence="3 4">
    <name type="scientific">Yinghuangia soli</name>
    <dbReference type="NCBI Taxonomy" id="2908204"/>
    <lineage>
        <taxon>Bacteria</taxon>
        <taxon>Bacillati</taxon>
        <taxon>Actinomycetota</taxon>
        <taxon>Actinomycetes</taxon>
        <taxon>Kitasatosporales</taxon>
        <taxon>Streptomycetaceae</taxon>
        <taxon>Yinghuangia</taxon>
    </lineage>
</organism>
<dbReference type="InterPro" id="IPR015330">
    <property type="entry name" value="DNA_primase/pol_bifunc_N"/>
</dbReference>
<sequence>MHPPDPNPLQTAALVYASRGWHVFPLIPGDKRPAVRDWENKATTNQARIERCWEHAAYNIGIATGPSGLVVVDLDVRKNDEEPKEPWSSRSVACGADVLAVIADEQHAAYPDGTFTVLTPSGGSHLYFAAPGGMELRNTCGSLGWKVDTRAHGGYVVAAGSTVGGKSYTVVLDSDPTPAPLPGWLVDLLLPKPLPAQKPVVLSLPNDRRGAYVNAAVNAQVRYVLESGDDQHNIALYRSACALGQLVAGGALAEQEATAALANAAAQVGQGPREAEKTIRSGLSAGAKRPRSVAA</sequence>
<dbReference type="AlphaFoldDB" id="A0AA41U567"/>
<evidence type="ECO:0000259" key="2">
    <source>
        <dbReference type="SMART" id="SM00943"/>
    </source>
</evidence>
<keyword evidence="4" id="KW-1185">Reference proteome</keyword>
<dbReference type="Proteomes" id="UP001165378">
    <property type="component" value="Unassembled WGS sequence"/>
</dbReference>
<dbReference type="SUPFAM" id="SSF56747">
    <property type="entry name" value="Prim-pol domain"/>
    <property type="match status" value="1"/>
</dbReference>
<dbReference type="Pfam" id="PF09250">
    <property type="entry name" value="Prim-Pol"/>
    <property type="match status" value="1"/>
</dbReference>